<reference evidence="1 2" key="1">
    <citation type="submission" date="2019-08" db="EMBL/GenBank/DDBJ databases">
        <title>Whole genome of Aphis craccivora.</title>
        <authorList>
            <person name="Voronova N.V."/>
            <person name="Shulinski R.S."/>
            <person name="Bandarenka Y.V."/>
            <person name="Zhorov D.G."/>
            <person name="Warner D."/>
        </authorList>
    </citation>
    <scope>NUCLEOTIDE SEQUENCE [LARGE SCALE GENOMIC DNA]</scope>
    <source>
        <strain evidence="1">180601</strain>
        <tissue evidence="1">Whole Body</tissue>
    </source>
</reference>
<dbReference type="EMBL" id="VUJU01010099">
    <property type="protein sequence ID" value="KAF0715872.1"/>
    <property type="molecule type" value="Genomic_DNA"/>
</dbReference>
<organism evidence="1 2">
    <name type="scientific">Aphis craccivora</name>
    <name type="common">Cowpea aphid</name>
    <dbReference type="NCBI Taxonomy" id="307492"/>
    <lineage>
        <taxon>Eukaryota</taxon>
        <taxon>Metazoa</taxon>
        <taxon>Ecdysozoa</taxon>
        <taxon>Arthropoda</taxon>
        <taxon>Hexapoda</taxon>
        <taxon>Insecta</taxon>
        <taxon>Pterygota</taxon>
        <taxon>Neoptera</taxon>
        <taxon>Paraneoptera</taxon>
        <taxon>Hemiptera</taxon>
        <taxon>Sternorrhyncha</taxon>
        <taxon>Aphidomorpha</taxon>
        <taxon>Aphidoidea</taxon>
        <taxon>Aphididae</taxon>
        <taxon>Aphidini</taxon>
        <taxon>Aphis</taxon>
        <taxon>Aphis</taxon>
    </lineage>
</organism>
<protein>
    <recommendedName>
        <fullName evidence="3">MULE domain-containing protein</fullName>
    </recommendedName>
</protein>
<sequence>MFLRNNLLLVEELLHYQQNIGNSKPKHTSVLFGQKKYGEDSLFALQIKHLCALAFIPVQDVANAFEELLNSQYFVDNEEDLQPIIDYFEETWIRRTVRRRRKNPMFPLEMWNCYNDVVMNFPRTTNAVEGCHHAFNTSLGSHHTTILKFINFLKKEQGLQEAKIEKINLGEINPTKKRKYKDLDKRLKNVVQNYDYTNSLSYLKVIAHNFNF</sequence>
<evidence type="ECO:0000313" key="2">
    <source>
        <dbReference type="Proteomes" id="UP000478052"/>
    </source>
</evidence>
<dbReference type="Proteomes" id="UP000478052">
    <property type="component" value="Unassembled WGS sequence"/>
</dbReference>
<dbReference type="OrthoDB" id="3066195at2759"/>
<proteinExistence type="predicted"/>
<accession>A0A6G0W284</accession>
<evidence type="ECO:0000313" key="1">
    <source>
        <dbReference type="EMBL" id="KAF0715872.1"/>
    </source>
</evidence>
<evidence type="ECO:0008006" key="3">
    <source>
        <dbReference type="Google" id="ProtNLM"/>
    </source>
</evidence>
<keyword evidence="2" id="KW-1185">Reference proteome</keyword>
<comment type="caution">
    <text evidence="1">The sequence shown here is derived from an EMBL/GenBank/DDBJ whole genome shotgun (WGS) entry which is preliminary data.</text>
</comment>
<gene>
    <name evidence="1" type="ORF">FWK35_00029159</name>
</gene>
<name>A0A6G0W284_APHCR</name>
<dbReference type="AlphaFoldDB" id="A0A6G0W284"/>